<evidence type="ECO:0000313" key="5">
    <source>
        <dbReference type="Proteomes" id="UP000321717"/>
    </source>
</evidence>
<sequence>MPFSREELHSILSALPDPAFVLTRSGRYAAIFGGSDARYYHDGSSLIGQSLFDVIAHEKARWFTLQVREALDSRALRIVEYSLSGNDVKGLEDSGPDAPIWFEGRIQALDFLVDGEDAVVWIASNITEKNAVEKRLRIQSETCPLTGVFNRRKLLEVLAQHFELFTRNRIPTSVLMFDIDNFKTINDHLGHQVGDHVLVAVADVCRQELRKCDYIARLGGDEFVVLMPATRHDHGIIVADRLRHLISSRLEETFKRICTISGGLTEFSPPDVSYEAVLRRADDGLYRSKRGGRDQVSVV</sequence>
<name>A0A512HCQ5_9HYPH</name>
<evidence type="ECO:0000259" key="3">
    <source>
        <dbReference type="PROSITE" id="PS50887"/>
    </source>
</evidence>
<dbReference type="PANTHER" id="PTHR45138">
    <property type="entry name" value="REGULATORY COMPONENTS OF SENSORY TRANSDUCTION SYSTEM"/>
    <property type="match status" value="1"/>
</dbReference>
<proteinExistence type="predicted"/>
<dbReference type="FunFam" id="3.30.70.270:FF:000001">
    <property type="entry name" value="Diguanylate cyclase domain protein"/>
    <property type="match status" value="1"/>
</dbReference>
<dbReference type="InterPro" id="IPR000160">
    <property type="entry name" value="GGDEF_dom"/>
</dbReference>
<dbReference type="CDD" id="cd01949">
    <property type="entry name" value="GGDEF"/>
    <property type="match status" value="1"/>
</dbReference>
<dbReference type="Proteomes" id="UP000321717">
    <property type="component" value="Unassembled WGS sequence"/>
</dbReference>
<organism evidence="4 5">
    <name type="scientific">Ciceribacter naphthalenivorans</name>
    <dbReference type="NCBI Taxonomy" id="1118451"/>
    <lineage>
        <taxon>Bacteria</taxon>
        <taxon>Pseudomonadati</taxon>
        <taxon>Pseudomonadota</taxon>
        <taxon>Alphaproteobacteria</taxon>
        <taxon>Hyphomicrobiales</taxon>
        <taxon>Rhizobiaceae</taxon>
        <taxon>Ciceribacter</taxon>
    </lineage>
</organism>
<dbReference type="GO" id="GO:0052621">
    <property type="term" value="F:diguanylate cyclase activity"/>
    <property type="evidence" value="ECO:0007669"/>
    <property type="project" value="UniProtKB-EC"/>
</dbReference>
<dbReference type="NCBIfam" id="TIGR00254">
    <property type="entry name" value="GGDEF"/>
    <property type="match status" value="1"/>
</dbReference>
<comment type="caution">
    <text evidence="4">The sequence shown here is derived from an EMBL/GenBank/DDBJ whole genome shotgun (WGS) entry which is preliminary data.</text>
</comment>
<reference evidence="4 5" key="1">
    <citation type="submission" date="2019-07" db="EMBL/GenBank/DDBJ databases">
        <title>Whole genome shotgun sequence of Rhizobium naphthalenivorans NBRC 107585.</title>
        <authorList>
            <person name="Hosoyama A."/>
            <person name="Uohara A."/>
            <person name="Ohji S."/>
            <person name="Ichikawa N."/>
        </authorList>
    </citation>
    <scope>NUCLEOTIDE SEQUENCE [LARGE SCALE GENOMIC DNA]</scope>
    <source>
        <strain evidence="4 5">NBRC 107585</strain>
    </source>
</reference>
<dbReference type="GO" id="GO:1902201">
    <property type="term" value="P:negative regulation of bacterial-type flagellum-dependent cell motility"/>
    <property type="evidence" value="ECO:0007669"/>
    <property type="project" value="TreeGrafter"/>
</dbReference>
<gene>
    <name evidence="4" type="ORF">RNA01_01790</name>
</gene>
<dbReference type="Gene3D" id="3.30.450.20">
    <property type="entry name" value="PAS domain"/>
    <property type="match status" value="1"/>
</dbReference>
<evidence type="ECO:0000256" key="1">
    <source>
        <dbReference type="ARBA" id="ARBA00012528"/>
    </source>
</evidence>
<evidence type="ECO:0000256" key="2">
    <source>
        <dbReference type="ARBA" id="ARBA00034247"/>
    </source>
</evidence>
<dbReference type="Gene3D" id="3.30.70.270">
    <property type="match status" value="1"/>
</dbReference>
<dbReference type="GO" id="GO:0005886">
    <property type="term" value="C:plasma membrane"/>
    <property type="evidence" value="ECO:0007669"/>
    <property type="project" value="TreeGrafter"/>
</dbReference>
<dbReference type="EMBL" id="BJZP01000001">
    <property type="protein sequence ID" value="GEO83247.1"/>
    <property type="molecule type" value="Genomic_DNA"/>
</dbReference>
<dbReference type="InterPro" id="IPR050469">
    <property type="entry name" value="Diguanylate_Cyclase"/>
</dbReference>
<dbReference type="EC" id="2.7.7.65" evidence="1"/>
<accession>A0A512HCQ5</accession>
<keyword evidence="5" id="KW-1185">Reference proteome</keyword>
<dbReference type="GO" id="GO:0043709">
    <property type="term" value="P:cell adhesion involved in single-species biofilm formation"/>
    <property type="evidence" value="ECO:0007669"/>
    <property type="project" value="TreeGrafter"/>
</dbReference>
<dbReference type="PANTHER" id="PTHR45138:SF9">
    <property type="entry name" value="DIGUANYLATE CYCLASE DGCM-RELATED"/>
    <property type="match status" value="1"/>
</dbReference>
<dbReference type="Pfam" id="PF08448">
    <property type="entry name" value="PAS_4"/>
    <property type="match status" value="1"/>
</dbReference>
<comment type="catalytic activity">
    <reaction evidence="2">
        <text>2 GTP = 3',3'-c-di-GMP + 2 diphosphate</text>
        <dbReference type="Rhea" id="RHEA:24898"/>
        <dbReference type="ChEBI" id="CHEBI:33019"/>
        <dbReference type="ChEBI" id="CHEBI:37565"/>
        <dbReference type="ChEBI" id="CHEBI:58805"/>
        <dbReference type="EC" id="2.7.7.65"/>
    </reaction>
</comment>
<dbReference type="InterPro" id="IPR029787">
    <property type="entry name" value="Nucleotide_cyclase"/>
</dbReference>
<dbReference type="AlphaFoldDB" id="A0A512HCQ5"/>
<dbReference type="PROSITE" id="PS50887">
    <property type="entry name" value="GGDEF"/>
    <property type="match status" value="1"/>
</dbReference>
<protein>
    <recommendedName>
        <fullName evidence="1">diguanylate cyclase</fullName>
        <ecNumber evidence="1">2.7.7.65</ecNumber>
    </recommendedName>
</protein>
<dbReference type="Pfam" id="PF00990">
    <property type="entry name" value="GGDEF"/>
    <property type="match status" value="1"/>
</dbReference>
<dbReference type="SUPFAM" id="SSF55073">
    <property type="entry name" value="Nucleotide cyclase"/>
    <property type="match status" value="1"/>
</dbReference>
<dbReference type="InterPro" id="IPR013656">
    <property type="entry name" value="PAS_4"/>
</dbReference>
<dbReference type="InterPro" id="IPR043128">
    <property type="entry name" value="Rev_trsase/Diguanyl_cyclase"/>
</dbReference>
<dbReference type="SMART" id="SM00267">
    <property type="entry name" value="GGDEF"/>
    <property type="match status" value="1"/>
</dbReference>
<evidence type="ECO:0000313" key="4">
    <source>
        <dbReference type="EMBL" id="GEO83247.1"/>
    </source>
</evidence>
<feature type="domain" description="GGDEF" evidence="3">
    <location>
        <begin position="170"/>
        <end position="299"/>
    </location>
</feature>